<proteinExistence type="predicted"/>
<evidence type="ECO:0000313" key="2">
    <source>
        <dbReference type="EMBL" id="KAH7251967.1"/>
    </source>
</evidence>
<keyword evidence="1" id="KW-0472">Membrane</keyword>
<evidence type="ECO:0000256" key="1">
    <source>
        <dbReference type="SAM" id="Phobius"/>
    </source>
</evidence>
<keyword evidence="3" id="KW-1185">Reference proteome</keyword>
<dbReference type="Proteomes" id="UP000813427">
    <property type="component" value="Unassembled WGS sequence"/>
</dbReference>
<feature type="transmembrane region" description="Helical" evidence="1">
    <location>
        <begin position="28"/>
        <end position="49"/>
    </location>
</feature>
<evidence type="ECO:0000313" key="3">
    <source>
        <dbReference type="Proteomes" id="UP000813427"/>
    </source>
</evidence>
<sequence>MDTRYLSPHRPDTIHCSSARVLQSTYSAVLVLALHCLVSCLVLCSYLPILPACLTIPTLTPTTTLSSLFPLLLSIPCSFLAGPFHLSSVLNPDFESNPLYFTIHRASFSRAIIFQIPLLSHLRIAAFTTSFATPFPDLPANIRYSPLSFD</sequence>
<keyword evidence="1" id="KW-1133">Transmembrane helix</keyword>
<protein>
    <submittedName>
        <fullName evidence="2">Uncharacterized protein</fullName>
    </submittedName>
</protein>
<keyword evidence="1" id="KW-0812">Transmembrane</keyword>
<gene>
    <name evidence="2" type="ORF">BKA59DRAFT_143939</name>
</gene>
<dbReference type="EMBL" id="JAGPXF010000003">
    <property type="protein sequence ID" value="KAH7251967.1"/>
    <property type="molecule type" value="Genomic_DNA"/>
</dbReference>
<name>A0A8K0S2D3_9HYPO</name>
<reference evidence="2" key="1">
    <citation type="journal article" date="2021" name="Nat. Commun.">
        <title>Genetic determinants of endophytism in the Arabidopsis root mycobiome.</title>
        <authorList>
            <person name="Mesny F."/>
            <person name="Miyauchi S."/>
            <person name="Thiergart T."/>
            <person name="Pickel B."/>
            <person name="Atanasova L."/>
            <person name="Karlsson M."/>
            <person name="Huettel B."/>
            <person name="Barry K.W."/>
            <person name="Haridas S."/>
            <person name="Chen C."/>
            <person name="Bauer D."/>
            <person name="Andreopoulos W."/>
            <person name="Pangilinan J."/>
            <person name="LaButti K."/>
            <person name="Riley R."/>
            <person name="Lipzen A."/>
            <person name="Clum A."/>
            <person name="Drula E."/>
            <person name="Henrissat B."/>
            <person name="Kohler A."/>
            <person name="Grigoriev I.V."/>
            <person name="Martin F.M."/>
            <person name="Hacquard S."/>
        </authorList>
    </citation>
    <scope>NUCLEOTIDE SEQUENCE</scope>
    <source>
        <strain evidence="2">MPI-SDFR-AT-0068</strain>
    </source>
</reference>
<organism evidence="2 3">
    <name type="scientific">Fusarium tricinctum</name>
    <dbReference type="NCBI Taxonomy" id="61284"/>
    <lineage>
        <taxon>Eukaryota</taxon>
        <taxon>Fungi</taxon>
        <taxon>Dikarya</taxon>
        <taxon>Ascomycota</taxon>
        <taxon>Pezizomycotina</taxon>
        <taxon>Sordariomycetes</taxon>
        <taxon>Hypocreomycetidae</taxon>
        <taxon>Hypocreales</taxon>
        <taxon>Nectriaceae</taxon>
        <taxon>Fusarium</taxon>
        <taxon>Fusarium tricinctum species complex</taxon>
    </lineage>
</organism>
<feature type="transmembrane region" description="Helical" evidence="1">
    <location>
        <begin position="69"/>
        <end position="90"/>
    </location>
</feature>
<dbReference type="AlphaFoldDB" id="A0A8K0S2D3"/>
<accession>A0A8K0S2D3</accession>
<comment type="caution">
    <text evidence="2">The sequence shown here is derived from an EMBL/GenBank/DDBJ whole genome shotgun (WGS) entry which is preliminary data.</text>
</comment>